<reference evidence="2" key="1">
    <citation type="submission" date="2021-09" db="EMBL/GenBank/DDBJ databases">
        <title>The genome of Mauremys mutica provides insights into the evolution of semi-aquatic lifestyle.</title>
        <authorList>
            <person name="Gong S."/>
            <person name="Gao Y."/>
        </authorList>
    </citation>
    <scope>NUCLEOTIDE SEQUENCE</scope>
    <source>
        <strain evidence="2">MM-2020</strain>
        <tissue evidence="2">Muscle</tissue>
    </source>
</reference>
<dbReference type="AlphaFoldDB" id="A0A9D3WWH0"/>
<dbReference type="EMBL" id="JAHDVG010000486">
    <property type="protein sequence ID" value="KAH1168401.1"/>
    <property type="molecule type" value="Genomic_DNA"/>
</dbReference>
<protein>
    <submittedName>
        <fullName evidence="2">Uncharacterized protein</fullName>
    </submittedName>
</protein>
<comment type="caution">
    <text evidence="2">The sequence shown here is derived from an EMBL/GenBank/DDBJ whole genome shotgun (WGS) entry which is preliminary data.</text>
</comment>
<name>A0A9D3WWH0_9SAUR</name>
<proteinExistence type="predicted"/>
<sequence length="136" mass="14035">MQPGVFAPPSPGLPARGWRGSCLKGRYPWLKSAACSQLPVESVAPGAARWLRAGAPLHSRIRGGAAAELILEPSGCAEQSPAGRGPGGQAHWGRLREEGGAAAACWARRGSWLRAGRSARRTCGQAGTRSSQAPGS</sequence>
<feature type="region of interest" description="Disordered" evidence="1">
    <location>
        <begin position="116"/>
        <end position="136"/>
    </location>
</feature>
<evidence type="ECO:0000256" key="1">
    <source>
        <dbReference type="SAM" id="MobiDB-lite"/>
    </source>
</evidence>
<keyword evidence="3" id="KW-1185">Reference proteome</keyword>
<gene>
    <name evidence="2" type="ORF">KIL84_003884</name>
</gene>
<dbReference type="Proteomes" id="UP000827986">
    <property type="component" value="Unassembled WGS sequence"/>
</dbReference>
<organism evidence="2 3">
    <name type="scientific">Mauremys mutica</name>
    <name type="common">yellowpond turtle</name>
    <dbReference type="NCBI Taxonomy" id="74926"/>
    <lineage>
        <taxon>Eukaryota</taxon>
        <taxon>Metazoa</taxon>
        <taxon>Chordata</taxon>
        <taxon>Craniata</taxon>
        <taxon>Vertebrata</taxon>
        <taxon>Euteleostomi</taxon>
        <taxon>Archelosauria</taxon>
        <taxon>Testudinata</taxon>
        <taxon>Testudines</taxon>
        <taxon>Cryptodira</taxon>
        <taxon>Durocryptodira</taxon>
        <taxon>Testudinoidea</taxon>
        <taxon>Geoemydidae</taxon>
        <taxon>Geoemydinae</taxon>
        <taxon>Mauremys</taxon>
    </lineage>
</organism>
<evidence type="ECO:0000313" key="2">
    <source>
        <dbReference type="EMBL" id="KAH1168401.1"/>
    </source>
</evidence>
<feature type="compositionally biased region" description="Polar residues" evidence="1">
    <location>
        <begin position="125"/>
        <end position="136"/>
    </location>
</feature>
<evidence type="ECO:0000313" key="3">
    <source>
        <dbReference type="Proteomes" id="UP000827986"/>
    </source>
</evidence>
<accession>A0A9D3WWH0</accession>